<dbReference type="InterPro" id="IPR020904">
    <property type="entry name" value="Sc_DH/Rdtase_CS"/>
</dbReference>
<dbReference type="PANTHER" id="PTHR43639">
    <property type="entry name" value="OXIDOREDUCTASE, SHORT-CHAIN DEHYDROGENASE/REDUCTASE FAMILY (AFU_ORTHOLOGUE AFUA_5G02870)"/>
    <property type="match status" value="1"/>
</dbReference>
<dbReference type="InterPro" id="IPR002347">
    <property type="entry name" value="SDR_fam"/>
</dbReference>
<organism evidence="3 4">
    <name type="scientific">Palleronia marisminoris</name>
    <dbReference type="NCBI Taxonomy" id="315423"/>
    <lineage>
        <taxon>Bacteria</taxon>
        <taxon>Pseudomonadati</taxon>
        <taxon>Pseudomonadota</taxon>
        <taxon>Alphaproteobacteria</taxon>
        <taxon>Rhodobacterales</taxon>
        <taxon>Roseobacteraceae</taxon>
        <taxon>Palleronia</taxon>
    </lineage>
</organism>
<dbReference type="STRING" id="315423.SAMN04488020_11424"/>
<dbReference type="Proteomes" id="UP000193870">
    <property type="component" value="Unassembled WGS sequence"/>
</dbReference>
<dbReference type="EC" id="1.1.1.100" evidence="3"/>
<dbReference type="RefSeq" id="WP_085855315.1">
    <property type="nucleotide sequence ID" value="NZ_FOPF01000014.1"/>
</dbReference>
<keyword evidence="4" id="KW-1185">Reference proteome</keyword>
<evidence type="ECO:0000313" key="3">
    <source>
        <dbReference type="EMBL" id="SLN66737.1"/>
    </source>
</evidence>
<dbReference type="AlphaFoldDB" id="A0A1Y5TS61"/>
<evidence type="ECO:0000313" key="4">
    <source>
        <dbReference type="Proteomes" id="UP000193870"/>
    </source>
</evidence>
<reference evidence="3 4" key="1">
    <citation type="submission" date="2017-03" db="EMBL/GenBank/DDBJ databases">
        <authorList>
            <person name="Afonso C.L."/>
            <person name="Miller P.J."/>
            <person name="Scott M.A."/>
            <person name="Spackman E."/>
            <person name="Goraichik I."/>
            <person name="Dimitrov K.M."/>
            <person name="Suarez D.L."/>
            <person name="Swayne D.E."/>
        </authorList>
    </citation>
    <scope>NUCLEOTIDE SEQUENCE [LARGE SCALE GENOMIC DNA]</scope>
    <source>
        <strain evidence="3 4">CECT 7066</strain>
    </source>
</reference>
<accession>A0A1Y5TS61</accession>
<dbReference type="InterPro" id="IPR036291">
    <property type="entry name" value="NAD(P)-bd_dom_sf"/>
</dbReference>
<dbReference type="PANTHER" id="PTHR43639:SF1">
    <property type="entry name" value="SHORT-CHAIN DEHYDROGENASE_REDUCTASE FAMILY PROTEIN"/>
    <property type="match status" value="1"/>
</dbReference>
<dbReference type="NCBIfam" id="NF006597">
    <property type="entry name" value="PRK09134.1"/>
    <property type="match status" value="1"/>
</dbReference>
<dbReference type="GO" id="GO:0004316">
    <property type="term" value="F:3-oxoacyl-[acyl-carrier-protein] reductase (NADPH) activity"/>
    <property type="evidence" value="ECO:0007669"/>
    <property type="project" value="UniProtKB-EC"/>
</dbReference>
<dbReference type="Pfam" id="PF13561">
    <property type="entry name" value="adh_short_C2"/>
    <property type="match status" value="1"/>
</dbReference>
<name>A0A1Y5TS61_9RHOB</name>
<comment type="similarity">
    <text evidence="1">Belongs to the short-chain dehydrogenases/reductases (SDR) family.</text>
</comment>
<proteinExistence type="inferred from homology"/>
<keyword evidence="2 3" id="KW-0560">Oxidoreductase</keyword>
<sequence length="258" mass="27171">MRALVTGGGARLGRAMALYLGSRGHDVAVHYNSSADGAEAVAADLASVGRRGVPLQADLLDEAATAALIGRAADALDGPLTVLINNASIFEYDTIRSATKDSWDRHIGSNLRAPFVLTQAFAEQAPEAGTDEAGEPVAHALVVNMVDQRVQKLTPEFMTYTIAKMGLWAFTKTAAQALAPAIRVNAIGPGPTLQGTRQSAEHFTRQRANTVLKRGANPDEICAALSYFLDAPGVTGQLLCVDGGQHLGWRTPDVLGVE</sequence>
<evidence type="ECO:0000256" key="1">
    <source>
        <dbReference type="ARBA" id="ARBA00006484"/>
    </source>
</evidence>
<dbReference type="OrthoDB" id="9786360at2"/>
<dbReference type="PROSITE" id="PS00061">
    <property type="entry name" value="ADH_SHORT"/>
    <property type="match status" value="1"/>
</dbReference>
<dbReference type="PRINTS" id="PR00081">
    <property type="entry name" value="GDHRDH"/>
</dbReference>
<protein>
    <submittedName>
        <fullName evidence="3">3-oxoacyl-[acyl-carrier-protein] reductase FabG</fullName>
        <ecNumber evidence="3">1.1.1.100</ecNumber>
    </submittedName>
</protein>
<dbReference type="SUPFAM" id="SSF51735">
    <property type="entry name" value="NAD(P)-binding Rossmann-fold domains"/>
    <property type="match status" value="1"/>
</dbReference>
<evidence type="ECO:0000256" key="2">
    <source>
        <dbReference type="ARBA" id="ARBA00023002"/>
    </source>
</evidence>
<dbReference type="Gene3D" id="3.40.50.720">
    <property type="entry name" value="NAD(P)-binding Rossmann-like Domain"/>
    <property type="match status" value="1"/>
</dbReference>
<dbReference type="EMBL" id="FWFV01000013">
    <property type="protein sequence ID" value="SLN66737.1"/>
    <property type="molecule type" value="Genomic_DNA"/>
</dbReference>
<gene>
    <name evidence="3" type="primary">fabG_6</name>
    <name evidence="3" type="ORF">PAM7066_03346</name>
</gene>